<organism evidence="10 11">
    <name type="scientific">Hibiscus syriacus</name>
    <name type="common">Rose of Sharon</name>
    <dbReference type="NCBI Taxonomy" id="106335"/>
    <lineage>
        <taxon>Eukaryota</taxon>
        <taxon>Viridiplantae</taxon>
        <taxon>Streptophyta</taxon>
        <taxon>Embryophyta</taxon>
        <taxon>Tracheophyta</taxon>
        <taxon>Spermatophyta</taxon>
        <taxon>Magnoliopsida</taxon>
        <taxon>eudicotyledons</taxon>
        <taxon>Gunneridae</taxon>
        <taxon>Pentapetalae</taxon>
        <taxon>rosids</taxon>
        <taxon>malvids</taxon>
        <taxon>Malvales</taxon>
        <taxon>Malvaceae</taxon>
        <taxon>Malvoideae</taxon>
        <taxon>Hibiscus</taxon>
    </lineage>
</organism>
<dbReference type="PANTHER" id="PTHR10015:SF298">
    <property type="entry name" value="HEAT STRESS TRANSCRIPTION FACTOR A-9"/>
    <property type="match status" value="1"/>
</dbReference>
<dbReference type="GO" id="GO:0034605">
    <property type="term" value="P:cellular response to heat"/>
    <property type="evidence" value="ECO:0007669"/>
    <property type="project" value="TreeGrafter"/>
</dbReference>
<dbReference type="GO" id="GO:0005634">
    <property type="term" value="C:nucleus"/>
    <property type="evidence" value="ECO:0007669"/>
    <property type="project" value="UniProtKB-SubCell"/>
</dbReference>
<dbReference type="PANTHER" id="PTHR10015">
    <property type="entry name" value="HEAT SHOCK TRANSCRIPTION FACTOR"/>
    <property type="match status" value="1"/>
</dbReference>
<dbReference type="Pfam" id="PF00447">
    <property type="entry name" value="HSF_DNA-bind"/>
    <property type="match status" value="1"/>
</dbReference>
<accession>A0A6A3BAY3</accession>
<keyword evidence="11" id="KW-1185">Reference proteome</keyword>
<keyword evidence="2" id="KW-0597">Phosphoprotein</keyword>
<evidence type="ECO:0000313" key="10">
    <source>
        <dbReference type="EMBL" id="KAE8714104.1"/>
    </source>
</evidence>
<keyword evidence="7" id="KW-0539">Nucleus</keyword>
<dbReference type="InterPro" id="IPR036390">
    <property type="entry name" value="WH_DNA-bd_sf"/>
</dbReference>
<comment type="similarity">
    <text evidence="8">Belongs to the HSF family. Class A subfamily.</text>
</comment>
<evidence type="ECO:0000259" key="9">
    <source>
        <dbReference type="PROSITE" id="PS00434"/>
    </source>
</evidence>
<dbReference type="FunFam" id="1.10.10.10:FF:000057">
    <property type="entry name" value="Heat shock transcription factor 1"/>
    <property type="match status" value="1"/>
</dbReference>
<evidence type="ECO:0000256" key="6">
    <source>
        <dbReference type="ARBA" id="ARBA00023163"/>
    </source>
</evidence>
<evidence type="ECO:0000256" key="5">
    <source>
        <dbReference type="ARBA" id="ARBA00023125"/>
    </source>
</evidence>
<dbReference type="PROSITE" id="PS00434">
    <property type="entry name" value="HSF_DOMAIN"/>
    <property type="match status" value="1"/>
</dbReference>
<dbReference type="InterPro" id="IPR000232">
    <property type="entry name" value="HSF_DNA-bd"/>
</dbReference>
<keyword evidence="5" id="KW-0238">DNA-binding</keyword>
<dbReference type="Proteomes" id="UP000436088">
    <property type="component" value="Unassembled WGS sequence"/>
</dbReference>
<evidence type="ECO:0000256" key="8">
    <source>
        <dbReference type="ARBA" id="ARBA00061350"/>
    </source>
</evidence>
<dbReference type="SUPFAM" id="SSF46785">
    <property type="entry name" value="Winged helix' DNA-binding domain"/>
    <property type="match status" value="1"/>
</dbReference>
<dbReference type="GO" id="GO:0006357">
    <property type="term" value="P:regulation of transcription by RNA polymerase II"/>
    <property type="evidence" value="ECO:0007669"/>
    <property type="project" value="TreeGrafter"/>
</dbReference>
<comment type="caution">
    <text evidence="10">The sequence shown here is derived from an EMBL/GenBank/DDBJ whole genome shotgun (WGS) entry which is preliminary data.</text>
</comment>
<name>A0A6A3BAY3_HIBSY</name>
<evidence type="ECO:0000313" key="11">
    <source>
        <dbReference type="Proteomes" id="UP000436088"/>
    </source>
</evidence>
<protein>
    <submittedName>
        <fullName evidence="10">Heat stress transcription factor A-2</fullName>
    </submittedName>
</protein>
<dbReference type="SMART" id="SM00415">
    <property type="entry name" value="HSF"/>
    <property type="match status" value="1"/>
</dbReference>
<evidence type="ECO:0000256" key="1">
    <source>
        <dbReference type="ARBA" id="ARBA00004123"/>
    </source>
</evidence>
<sequence>MPTSLDAAGQSLENITLKNALNSSQKALMSTLAFAAMFESGMKKNQFATRASVHSETGDSKSGLRPTVVHDNPWHQQAADNVARYSIQLLNERNFDVAVTPWALSSNDQSMIGTKVSNWITVALERKEMKPKLSSSTISRKKSKRYVAIYLCALQFKVKTADNTVIFFSYQFPHFRCRPLLRKPKLKSSGREKRVNMVVPDNGGGEGFSLSYTTAFSKKMGDEPEYEDQNESGIVVVKEEPVVESNGEDYHEALLKSVKEEEEDEETEVIYDMMNGWGLDNVVCNNGSPSFSSSDHLPKPMKGLNESGPPPFLRKTYEMVEDPETDPIVSWSFNCNSFIVWDSHKFSEDLLPKYFKHKNFSSFIRQLNTYGFRKIDSDRWEFANEGFQGGKKHLLKNIKRRSRYNNRQQGGVFCVNNSTSNIGLEAEVEILKKDRSVLQLELLKLRQQQEESNHQLSTVHERIRFAECRQQQMCNFFAKIAKHPNFLQRLTQKRKQQKKELIDEAEFNVSKKRKLLETPITKRLSVDMEPDELSKLLPADHTENKDEDDGLYCSLQDQKSSAAELCNVYDIMSENLLGESSGVENVTNEDLSSVNDSKIYLELEDLISWKQCSRGGFASELVEQTGCV</sequence>
<dbReference type="PRINTS" id="PR00056">
    <property type="entry name" value="HSFDOMAIN"/>
</dbReference>
<evidence type="ECO:0000256" key="4">
    <source>
        <dbReference type="ARBA" id="ARBA00023016"/>
    </source>
</evidence>
<proteinExistence type="inferred from homology"/>
<keyword evidence="3" id="KW-0805">Transcription regulation</keyword>
<gene>
    <name evidence="10" type="ORF">F3Y22_tig00110201pilonHSYRG00255</name>
</gene>
<evidence type="ECO:0000256" key="3">
    <source>
        <dbReference type="ARBA" id="ARBA00023015"/>
    </source>
</evidence>
<evidence type="ECO:0000256" key="2">
    <source>
        <dbReference type="ARBA" id="ARBA00022553"/>
    </source>
</evidence>
<dbReference type="Gene3D" id="1.10.10.10">
    <property type="entry name" value="Winged helix-like DNA-binding domain superfamily/Winged helix DNA-binding domain"/>
    <property type="match status" value="1"/>
</dbReference>
<evidence type="ECO:0000256" key="7">
    <source>
        <dbReference type="ARBA" id="ARBA00023242"/>
    </source>
</evidence>
<dbReference type="GO" id="GO:0003700">
    <property type="term" value="F:DNA-binding transcription factor activity"/>
    <property type="evidence" value="ECO:0007669"/>
    <property type="project" value="InterPro"/>
</dbReference>
<comment type="subcellular location">
    <subcellularLocation>
        <location evidence="1">Nucleus</location>
    </subcellularLocation>
</comment>
<dbReference type="InterPro" id="IPR036388">
    <property type="entry name" value="WH-like_DNA-bd_sf"/>
</dbReference>
<reference evidence="10" key="1">
    <citation type="submission" date="2019-09" db="EMBL/GenBank/DDBJ databases">
        <title>Draft genome information of white flower Hibiscus syriacus.</title>
        <authorList>
            <person name="Kim Y.-M."/>
        </authorList>
    </citation>
    <scope>NUCLEOTIDE SEQUENCE [LARGE SCALE GENOMIC DNA]</scope>
    <source>
        <strain evidence="10">YM2019G1</strain>
    </source>
</reference>
<feature type="domain" description="HSF-type DNA-binding" evidence="9">
    <location>
        <begin position="351"/>
        <end position="375"/>
    </location>
</feature>
<dbReference type="AlphaFoldDB" id="A0A6A3BAY3"/>
<dbReference type="EMBL" id="VEPZ02000873">
    <property type="protein sequence ID" value="KAE8714104.1"/>
    <property type="molecule type" value="Genomic_DNA"/>
</dbReference>
<keyword evidence="4" id="KW-0346">Stress response</keyword>
<dbReference type="GO" id="GO:0000978">
    <property type="term" value="F:RNA polymerase II cis-regulatory region sequence-specific DNA binding"/>
    <property type="evidence" value="ECO:0007669"/>
    <property type="project" value="TreeGrafter"/>
</dbReference>
<keyword evidence="6" id="KW-0804">Transcription</keyword>